<dbReference type="EMBL" id="JAYWIO010000002">
    <property type="protein sequence ID" value="KAK7281001.1"/>
    <property type="molecule type" value="Genomic_DNA"/>
</dbReference>
<keyword evidence="2" id="KW-1185">Reference proteome</keyword>
<organism evidence="1 2">
    <name type="scientific">Crotalaria pallida</name>
    <name type="common">Smooth rattlebox</name>
    <name type="synonym">Crotalaria striata</name>
    <dbReference type="NCBI Taxonomy" id="3830"/>
    <lineage>
        <taxon>Eukaryota</taxon>
        <taxon>Viridiplantae</taxon>
        <taxon>Streptophyta</taxon>
        <taxon>Embryophyta</taxon>
        <taxon>Tracheophyta</taxon>
        <taxon>Spermatophyta</taxon>
        <taxon>Magnoliopsida</taxon>
        <taxon>eudicotyledons</taxon>
        <taxon>Gunneridae</taxon>
        <taxon>Pentapetalae</taxon>
        <taxon>rosids</taxon>
        <taxon>fabids</taxon>
        <taxon>Fabales</taxon>
        <taxon>Fabaceae</taxon>
        <taxon>Papilionoideae</taxon>
        <taxon>50 kb inversion clade</taxon>
        <taxon>genistoids sensu lato</taxon>
        <taxon>core genistoids</taxon>
        <taxon>Crotalarieae</taxon>
        <taxon>Crotalaria</taxon>
    </lineage>
</organism>
<name>A0AAN9FTU7_CROPI</name>
<evidence type="ECO:0000313" key="1">
    <source>
        <dbReference type="EMBL" id="KAK7281001.1"/>
    </source>
</evidence>
<reference evidence="1 2" key="1">
    <citation type="submission" date="2024-01" db="EMBL/GenBank/DDBJ databases">
        <title>The genomes of 5 underutilized Papilionoideae crops provide insights into root nodulation and disease resistanc.</title>
        <authorList>
            <person name="Yuan L."/>
        </authorList>
    </citation>
    <scope>NUCLEOTIDE SEQUENCE [LARGE SCALE GENOMIC DNA]</scope>
    <source>
        <strain evidence="1">ZHUSHIDOU_FW_LH</strain>
        <tissue evidence="1">Leaf</tissue>
    </source>
</reference>
<evidence type="ECO:0000313" key="2">
    <source>
        <dbReference type="Proteomes" id="UP001372338"/>
    </source>
</evidence>
<dbReference type="Proteomes" id="UP001372338">
    <property type="component" value="Unassembled WGS sequence"/>
</dbReference>
<proteinExistence type="predicted"/>
<gene>
    <name evidence="1" type="ORF">RIF29_08625</name>
</gene>
<comment type="caution">
    <text evidence="1">The sequence shown here is derived from an EMBL/GenBank/DDBJ whole genome shotgun (WGS) entry which is preliminary data.</text>
</comment>
<dbReference type="AlphaFoldDB" id="A0AAN9FTU7"/>
<accession>A0AAN9FTU7</accession>
<protein>
    <submittedName>
        <fullName evidence="1">Uncharacterized protein</fullName>
    </submittedName>
</protein>
<sequence length="86" mass="10035">MPMLLPAHSLYRSDDLRLSHYIDLRLSCSIDLRLSHSQVEKRHWVADLYLFWFGAEEEHVRTHSDSVTLVVLVENNLTNAALIFKT</sequence>